<dbReference type="RefSeq" id="WP_167149266.1">
    <property type="nucleotide sequence ID" value="NZ_JAAMOX010000001.1"/>
</dbReference>
<dbReference type="AlphaFoldDB" id="A0A7X5TTR3"/>
<feature type="compositionally biased region" description="Basic and acidic residues" evidence="1">
    <location>
        <begin position="89"/>
        <end position="98"/>
    </location>
</feature>
<protein>
    <submittedName>
        <fullName evidence="2">Uncharacterized protein</fullName>
    </submittedName>
</protein>
<evidence type="ECO:0000256" key="1">
    <source>
        <dbReference type="SAM" id="MobiDB-lite"/>
    </source>
</evidence>
<keyword evidence="3" id="KW-1185">Reference proteome</keyword>
<comment type="caution">
    <text evidence="2">The sequence shown here is derived from an EMBL/GenBank/DDBJ whole genome shotgun (WGS) entry which is preliminary data.</text>
</comment>
<reference evidence="2 3" key="1">
    <citation type="submission" date="2020-02" db="EMBL/GenBank/DDBJ databases">
        <title>Sequencing the genomes of 1000 actinobacteria strains.</title>
        <authorList>
            <person name="Klenk H.-P."/>
        </authorList>
    </citation>
    <scope>NUCLEOTIDE SEQUENCE [LARGE SCALE GENOMIC DNA]</scope>
    <source>
        <strain evidence="2 3">DSM 27960</strain>
    </source>
</reference>
<evidence type="ECO:0000313" key="2">
    <source>
        <dbReference type="EMBL" id="NIH53558.1"/>
    </source>
</evidence>
<dbReference type="Proteomes" id="UP000541033">
    <property type="component" value="Unassembled WGS sequence"/>
</dbReference>
<feature type="compositionally biased region" description="Low complexity" evidence="1">
    <location>
        <begin position="67"/>
        <end position="79"/>
    </location>
</feature>
<sequence length="536" mass="56345">MSNTTSTGWRFSRAAKGSIAVAALLVIGIATGDVAAAVQHTENDAPASATPAPSAPANEHEGHGEAEAPTENEPTAPTTDSPSEEDAPSGEHGEHEGEAPSTEAVAEATAQALAAGIMPAGVTASFAYAQRNWTPTAYDTCPASLHEQYSVVGDDNKLYPTWHPPVVINPATGAECSFGHEHGDNPADSDIATWVSEFYTKAADGYATGIPFGYVSEALVDFSAAQADVAVRHEDNVGHKIIVANDVAQIQAAPRAPLTTTDSAGAAVPLTCDYLIKIHQGSHSADATTNNAHELLYAVKCTDGTEVISNTMTRFGDPNEFVRSCAGTQVVDTSGSVLPNGIGGERRIPDRKCIEDFVLLPTTQTTKYSDPWALYEVWESANEISAVDGTVLAKFDPWFGVRNPSRYFWKGNGTNGADGIGFTVQASHEVGPSGGGVNAGPWKSLLGGGVLLQQDPASPFDGSERDYYLDATTVNNTASSTWFATPYGEDAVAEPFTGSVRQWVSATDNSAQPPLERRQFGMTTDYGSDHGVHAPN</sequence>
<accession>A0A7X5TTR3</accession>
<name>A0A7X5TTR3_9MICO</name>
<feature type="compositionally biased region" description="Low complexity" evidence="1">
    <location>
        <begin position="45"/>
        <end position="57"/>
    </location>
</feature>
<dbReference type="EMBL" id="JAAMOX010000001">
    <property type="protein sequence ID" value="NIH53558.1"/>
    <property type="molecule type" value="Genomic_DNA"/>
</dbReference>
<evidence type="ECO:0000313" key="3">
    <source>
        <dbReference type="Proteomes" id="UP000541033"/>
    </source>
</evidence>
<gene>
    <name evidence="2" type="ORF">FHX76_001426</name>
</gene>
<feature type="region of interest" description="Disordered" evidence="1">
    <location>
        <begin position="42"/>
        <end position="106"/>
    </location>
</feature>
<proteinExistence type="predicted"/>
<organism evidence="2 3">
    <name type="scientific">Lysinibacter cavernae</name>
    <dbReference type="NCBI Taxonomy" id="1640652"/>
    <lineage>
        <taxon>Bacteria</taxon>
        <taxon>Bacillati</taxon>
        <taxon>Actinomycetota</taxon>
        <taxon>Actinomycetes</taxon>
        <taxon>Micrococcales</taxon>
        <taxon>Microbacteriaceae</taxon>
        <taxon>Lysinibacter</taxon>
    </lineage>
</organism>